<dbReference type="InterPro" id="IPR013519">
    <property type="entry name" value="Int_alpha_beta-p"/>
</dbReference>
<dbReference type="EMBL" id="CAUYUJ010017307">
    <property type="protein sequence ID" value="CAK0873701.1"/>
    <property type="molecule type" value="Genomic_DNA"/>
</dbReference>
<gene>
    <name evidence="5" type="ORF">PCOR1329_LOCUS58817</name>
</gene>
<name>A0ABN9VKL9_9DINO</name>
<dbReference type="InterPro" id="IPR028994">
    <property type="entry name" value="Integrin_alpha_N"/>
</dbReference>
<dbReference type="SMART" id="SM00191">
    <property type="entry name" value="Int_alpha"/>
    <property type="match status" value="7"/>
</dbReference>
<protein>
    <submittedName>
        <fullName evidence="5">Uncharacterized protein</fullName>
    </submittedName>
</protein>
<feature type="repeat" description="FG-GAP" evidence="4">
    <location>
        <begin position="73"/>
        <end position="129"/>
    </location>
</feature>
<evidence type="ECO:0000256" key="2">
    <source>
        <dbReference type="ARBA" id="ARBA00022737"/>
    </source>
</evidence>
<evidence type="ECO:0000256" key="3">
    <source>
        <dbReference type="ARBA" id="ARBA00023180"/>
    </source>
</evidence>
<proteinExistence type="predicted"/>
<keyword evidence="3" id="KW-0325">Glycoprotein</keyword>
<dbReference type="Proteomes" id="UP001189429">
    <property type="component" value="Unassembled WGS sequence"/>
</dbReference>
<evidence type="ECO:0000256" key="4">
    <source>
        <dbReference type="PROSITE-ProRule" id="PRU00803"/>
    </source>
</evidence>
<dbReference type="PANTHER" id="PTHR36220">
    <property type="entry name" value="UNNAMED PRODUCT"/>
    <property type="match status" value="1"/>
</dbReference>
<dbReference type="Gene3D" id="2.130.10.130">
    <property type="entry name" value="Integrin alpha, N-terminal"/>
    <property type="match status" value="1"/>
</dbReference>
<feature type="repeat" description="FG-GAP" evidence="4">
    <location>
        <begin position="237"/>
        <end position="292"/>
    </location>
</feature>
<evidence type="ECO:0000256" key="1">
    <source>
        <dbReference type="ARBA" id="ARBA00022729"/>
    </source>
</evidence>
<evidence type="ECO:0000313" key="5">
    <source>
        <dbReference type="EMBL" id="CAK0873701.1"/>
    </source>
</evidence>
<dbReference type="InterPro" id="IPR015943">
    <property type="entry name" value="WD40/YVTN_repeat-like_dom_sf"/>
</dbReference>
<dbReference type="PROSITE" id="PS51470">
    <property type="entry name" value="FG_GAP"/>
    <property type="match status" value="3"/>
</dbReference>
<sequence>MTYGNLGCRRDGSRPEPVLATAAEKNTRPRRHDAHLAWTSGGAAIGLLSWRVQLILTIFGWPSMAQQCTAQALPKLLADDGAGGDRFGYSVDMSSDGSLVVVGSYGDDDSGSGSGSAYVFDATTGAQLYKLLADDAAAGDGFGSSVSVSSDGSRVLVGAVGVPYEGYGSAYVFNGTTGEQLHKFVADDGAAGDDFGYSVSVSSDGSQVVVGASGDGDRGSYSGSAYVFDGASGSRLHKLLADDGAIGSFFGGSVSVSSDGSRIVVGAYGDSDSGYLSGCAYVFDGATGAQLHKLLADDGAAGDYFGGSVSVSSNGSWVAVGAPYTGKSGAAYVFDGTTGAQVHRLLAGGITGVGRFGYSVSVSSDGGRVAVGAYGDDGRGSHSGCAYVFDGATGAQLHKLLADDGAAGGYFGVSLSVSSDGSWVAVGAPALGAPHESDSESYSGAAYVFDGRTGAQVDWSIATVAANARKVPAGLRCCVPLWLVPFALY</sequence>
<dbReference type="PANTHER" id="PTHR36220:SF1">
    <property type="entry name" value="GAMMA TUBULIN COMPLEX COMPONENT C-TERMINAL DOMAIN-CONTAINING PROTEIN"/>
    <property type="match status" value="1"/>
</dbReference>
<comment type="caution">
    <text evidence="5">The sequence shown here is derived from an EMBL/GenBank/DDBJ whole genome shotgun (WGS) entry which is preliminary data.</text>
</comment>
<accession>A0ABN9VKL9</accession>
<organism evidence="5 6">
    <name type="scientific">Prorocentrum cordatum</name>
    <dbReference type="NCBI Taxonomy" id="2364126"/>
    <lineage>
        <taxon>Eukaryota</taxon>
        <taxon>Sar</taxon>
        <taxon>Alveolata</taxon>
        <taxon>Dinophyceae</taxon>
        <taxon>Prorocentrales</taxon>
        <taxon>Prorocentraceae</taxon>
        <taxon>Prorocentrum</taxon>
    </lineage>
</organism>
<dbReference type="InterPro" id="IPR013517">
    <property type="entry name" value="FG-GAP"/>
</dbReference>
<dbReference type="InterPro" id="IPR011047">
    <property type="entry name" value="Quinoprotein_ADH-like_sf"/>
</dbReference>
<reference evidence="5" key="1">
    <citation type="submission" date="2023-10" db="EMBL/GenBank/DDBJ databases">
        <authorList>
            <person name="Chen Y."/>
            <person name="Shah S."/>
            <person name="Dougan E. K."/>
            <person name="Thang M."/>
            <person name="Chan C."/>
        </authorList>
    </citation>
    <scope>NUCLEOTIDE SEQUENCE [LARGE SCALE GENOMIC DNA]</scope>
</reference>
<feature type="repeat" description="FG-GAP" evidence="4">
    <location>
        <begin position="343"/>
        <end position="398"/>
    </location>
</feature>
<dbReference type="SUPFAM" id="SSF50998">
    <property type="entry name" value="Quinoprotein alcohol dehydrogenase-like"/>
    <property type="match status" value="1"/>
</dbReference>
<evidence type="ECO:0000313" key="6">
    <source>
        <dbReference type="Proteomes" id="UP001189429"/>
    </source>
</evidence>
<dbReference type="Pfam" id="PF14312">
    <property type="entry name" value="FG-GAP_2"/>
    <property type="match status" value="7"/>
</dbReference>
<dbReference type="Gene3D" id="2.130.10.10">
    <property type="entry name" value="YVTN repeat-like/Quinoprotein amine dehydrogenase"/>
    <property type="match status" value="1"/>
</dbReference>
<keyword evidence="1" id="KW-0732">Signal</keyword>
<keyword evidence="6" id="KW-1185">Reference proteome</keyword>
<keyword evidence="2" id="KW-0677">Repeat</keyword>